<evidence type="ECO:0008006" key="5">
    <source>
        <dbReference type="Google" id="ProtNLM"/>
    </source>
</evidence>
<name>A0A7D5D633_9PSED</name>
<proteinExistence type="predicted"/>
<dbReference type="EMBL" id="CP056030">
    <property type="protein sequence ID" value="QKZ03653.1"/>
    <property type="molecule type" value="Genomic_DNA"/>
</dbReference>
<reference evidence="3 4" key="1">
    <citation type="submission" date="2020-06" db="EMBL/GenBank/DDBJ databases">
        <title>Pseudomonas eucalypticola sp. nov., an endophyte of Eucalyptus dunnii leaves with biocontrol ability of eucalyptus leaf blight.</title>
        <authorList>
            <person name="Liu Y."/>
            <person name="Song Z."/>
            <person name="Zeng H."/>
            <person name="Lu M."/>
            <person name="Wang X."/>
            <person name="Lian X."/>
            <person name="Zhang Q."/>
        </authorList>
    </citation>
    <scope>NUCLEOTIDE SEQUENCE [LARGE SCALE GENOMIC DNA]</scope>
    <source>
        <strain evidence="3 4">NP-1</strain>
    </source>
</reference>
<sequence>MSRETSTDQNPMGALEHFQSRYMEDVSVQRWFGIRESLSGIFERAAGLHSIRLLHSASAISQSRVLVIGGLDAEQVLDGGEIYNPALDNWSVTEPLALPRYSHTATVLADEERVVVMGGRSPSGDALDSVEIYEVGLGRWRAGKPMFMPRVEHTATLLQSGHILVVGGRYFKEGAGTVLGDVELYDPVGDQWQPVASLAHKRFGHTATLLSDGKVVIVGGTSSNAVVRETEVLDPATGEWGPGAALPDARANHTATRLADDCVLIAGGGVPLESIRFKRTYIYRAEVDKWEEGAWLPVPVSGATAVQLPSGNVMLVGGVAEQDSPRIAQIFNPLTKNWSSTYPHEMNYPLLFHTATVLAVGEVLIVAGTDPRLPHVNPIDWVCRYKP</sequence>
<organism evidence="3 4">
    <name type="scientific">Pseudomonas eucalypticola</name>
    <dbReference type="NCBI Taxonomy" id="2599595"/>
    <lineage>
        <taxon>Bacteria</taxon>
        <taxon>Pseudomonadati</taxon>
        <taxon>Pseudomonadota</taxon>
        <taxon>Gammaproteobacteria</taxon>
        <taxon>Pseudomonadales</taxon>
        <taxon>Pseudomonadaceae</taxon>
        <taxon>Pseudomonas</taxon>
    </lineage>
</organism>
<dbReference type="SUPFAM" id="SSF117281">
    <property type="entry name" value="Kelch motif"/>
    <property type="match status" value="2"/>
</dbReference>
<dbReference type="Pfam" id="PF24681">
    <property type="entry name" value="Kelch_KLHDC2_KLHL20_DRC7"/>
    <property type="match status" value="1"/>
</dbReference>
<keyword evidence="4" id="KW-1185">Reference proteome</keyword>
<evidence type="ECO:0000313" key="4">
    <source>
        <dbReference type="Proteomes" id="UP000509568"/>
    </source>
</evidence>
<dbReference type="AlphaFoldDB" id="A0A7D5D633"/>
<dbReference type="SMART" id="SM00612">
    <property type="entry name" value="Kelch"/>
    <property type="match status" value="5"/>
</dbReference>
<evidence type="ECO:0000256" key="1">
    <source>
        <dbReference type="ARBA" id="ARBA00022441"/>
    </source>
</evidence>
<evidence type="ECO:0000256" key="2">
    <source>
        <dbReference type="ARBA" id="ARBA00022737"/>
    </source>
</evidence>
<protein>
    <recommendedName>
        <fullName evidence="5">Kelch-like protein</fullName>
    </recommendedName>
</protein>
<dbReference type="Proteomes" id="UP000509568">
    <property type="component" value="Chromosome"/>
</dbReference>
<dbReference type="InterPro" id="IPR015915">
    <property type="entry name" value="Kelch-typ_b-propeller"/>
</dbReference>
<keyword evidence="1" id="KW-0880">Kelch repeat</keyword>
<evidence type="ECO:0000313" key="3">
    <source>
        <dbReference type="EMBL" id="QKZ03653.1"/>
    </source>
</evidence>
<dbReference type="PANTHER" id="PTHR45632">
    <property type="entry name" value="LD33804P"/>
    <property type="match status" value="1"/>
</dbReference>
<dbReference type="RefSeq" id="WP_158154331.1">
    <property type="nucleotide sequence ID" value="NZ_CP056030.1"/>
</dbReference>
<gene>
    <name evidence="3" type="ORF">HWQ56_07580</name>
</gene>
<accession>A0A7D5D633</accession>
<keyword evidence="2" id="KW-0677">Repeat</keyword>
<dbReference type="KEGG" id="pez:HWQ56_07580"/>
<dbReference type="InterPro" id="IPR006652">
    <property type="entry name" value="Kelch_1"/>
</dbReference>
<dbReference type="PANTHER" id="PTHR45632:SF3">
    <property type="entry name" value="KELCH-LIKE PROTEIN 32"/>
    <property type="match status" value="1"/>
</dbReference>
<dbReference type="Gene3D" id="2.120.10.80">
    <property type="entry name" value="Kelch-type beta propeller"/>
    <property type="match status" value="2"/>
</dbReference>